<comment type="caution">
    <text evidence="6">The sequence shown here is derived from an EMBL/GenBank/DDBJ whole genome shotgun (WGS) entry which is preliminary data.</text>
</comment>
<dbReference type="PROSITE" id="PS00600">
    <property type="entry name" value="AA_TRANSFER_CLASS_3"/>
    <property type="match status" value="1"/>
</dbReference>
<keyword evidence="2 6" id="KW-0032">Aminotransferase</keyword>
<keyword evidence="4 5" id="KW-0663">Pyridoxal phosphate</keyword>
<comment type="cofactor">
    <cofactor evidence="1">
        <name>pyridoxal 5'-phosphate</name>
        <dbReference type="ChEBI" id="CHEBI:597326"/>
    </cofactor>
</comment>
<comment type="similarity">
    <text evidence="5">Belongs to the class-III pyridoxal-phosphate-dependent aminotransferase family.</text>
</comment>
<dbReference type="InterPro" id="IPR015421">
    <property type="entry name" value="PyrdxlP-dep_Trfase_major"/>
</dbReference>
<evidence type="ECO:0000313" key="6">
    <source>
        <dbReference type="EMBL" id="MBK8571769.1"/>
    </source>
</evidence>
<dbReference type="GO" id="GO:0030170">
    <property type="term" value="F:pyridoxal phosphate binding"/>
    <property type="evidence" value="ECO:0007669"/>
    <property type="project" value="InterPro"/>
</dbReference>
<name>A0A936F084_9BACT</name>
<dbReference type="Gene3D" id="3.40.640.10">
    <property type="entry name" value="Type I PLP-dependent aspartate aminotransferase-like (Major domain)"/>
    <property type="match status" value="1"/>
</dbReference>
<dbReference type="PIRSF" id="PIRSF000521">
    <property type="entry name" value="Transaminase_4ab_Lys_Orn"/>
    <property type="match status" value="1"/>
</dbReference>
<dbReference type="FunFam" id="3.40.640.10:FF:000004">
    <property type="entry name" value="Acetylornithine aminotransferase"/>
    <property type="match status" value="1"/>
</dbReference>
<dbReference type="EMBL" id="JADKCH010000002">
    <property type="protein sequence ID" value="MBK8571769.1"/>
    <property type="molecule type" value="Genomic_DNA"/>
</dbReference>
<dbReference type="InterPro" id="IPR015422">
    <property type="entry name" value="PyrdxlP-dep_Trfase_small"/>
</dbReference>
<sequence>MTAALPIPALLPTYAPYPFPLVRGEADRVFDDQGQGWWDFYGGHCVCATGHSHPKVVKAVAEQAASLLFYSAAAALPVRDQAAAAITAYAGMDSVFFCNSGAEANENALKLALLLTGRKRLAAFEGGWHGRTLLALSVTDDPKITEPFADQLVPCLRLPFGDLAALAAADFSTVAGVILEPIQSMAGIKTASRAWFQALRAKCDAAGTLLIFDEIQTGMGRLGTPFAAQFYGVRPDLITSAKGLASGVPMGALLMTAAVAAKLRGGDLGSTFGGGPLACAALLATVDVITHEGLMPSAMAAAARLRLELAGSVVTEVLGEGLLLGLRSTHAAALKKHLLSKHILVGGSGDATVLRLMPPLNVSGEALSALITAIHAFQPESK</sequence>
<dbReference type="GO" id="GO:0008483">
    <property type="term" value="F:transaminase activity"/>
    <property type="evidence" value="ECO:0007669"/>
    <property type="project" value="UniProtKB-KW"/>
</dbReference>
<dbReference type="SUPFAM" id="SSF53383">
    <property type="entry name" value="PLP-dependent transferases"/>
    <property type="match status" value="1"/>
</dbReference>
<dbReference type="Pfam" id="PF00202">
    <property type="entry name" value="Aminotran_3"/>
    <property type="match status" value="1"/>
</dbReference>
<dbReference type="InterPro" id="IPR049704">
    <property type="entry name" value="Aminotrans_3_PPA_site"/>
</dbReference>
<dbReference type="InterPro" id="IPR005814">
    <property type="entry name" value="Aminotrans_3"/>
</dbReference>
<dbReference type="CDD" id="cd00610">
    <property type="entry name" value="OAT_like"/>
    <property type="match status" value="1"/>
</dbReference>
<dbReference type="InterPro" id="IPR050103">
    <property type="entry name" value="Class-III_PLP-dep_AT"/>
</dbReference>
<dbReference type="AlphaFoldDB" id="A0A936F084"/>
<gene>
    <name evidence="6" type="ORF">IPN91_03800</name>
</gene>
<keyword evidence="3" id="KW-0808">Transferase</keyword>
<evidence type="ECO:0000256" key="4">
    <source>
        <dbReference type="ARBA" id="ARBA00022898"/>
    </source>
</evidence>
<evidence type="ECO:0000256" key="2">
    <source>
        <dbReference type="ARBA" id="ARBA00022576"/>
    </source>
</evidence>
<dbReference type="GO" id="GO:0042802">
    <property type="term" value="F:identical protein binding"/>
    <property type="evidence" value="ECO:0007669"/>
    <property type="project" value="TreeGrafter"/>
</dbReference>
<organism evidence="6 7">
    <name type="scientific">Candidatus Geothrix odensensis</name>
    <dbReference type="NCBI Taxonomy" id="2954440"/>
    <lineage>
        <taxon>Bacteria</taxon>
        <taxon>Pseudomonadati</taxon>
        <taxon>Acidobacteriota</taxon>
        <taxon>Holophagae</taxon>
        <taxon>Holophagales</taxon>
        <taxon>Holophagaceae</taxon>
        <taxon>Geothrix</taxon>
    </lineage>
</organism>
<dbReference type="PANTHER" id="PTHR11986">
    <property type="entry name" value="AMINOTRANSFERASE CLASS III"/>
    <property type="match status" value="1"/>
</dbReference>
<evidence type="ECO:0000256" key="5">
    <source>
        <dbReference type="RuleBase" id="RU003560"/>
    </source>
</evidence>
<dbReference type="Proteomes" id="UP000709959">
    <property type="component" value="Unassembled WGS sequence"/>
</dbReference>
<accession>A0A936F084</accession>
<protein>
    <submittedName>
        <fullName evidence="6">Aminotransferase class III-fold pyridoxal phosphate-dependent enzyme</fullName>
    </submittedName>
</protein>
<proteinExistence type="inferred from homology"/>
<dbReference type="PANTHER" id="PTHR11986:SF79">
    <property type="entry name" value="ACETYLORNITHINE AMINOTRANSFERASE, MITOCHONDRIAL"/>
    <property type="match status" value="1"/>
</dbReference>
<dbReference type="Gene3D" id="3.90.1150.10">
    <property type="entry name" value="Aspartate Aminotransferase, domain 1"/>
    <property type="match status" value="1"/>
</dbReference>
<evidence type="ECO:0000313" key="7">
    <source>
        <dbReference type="Proteomes" id="UP000709959"/>
    </source>
</evidence>
<evidence type="ECO:0000256" key="3">
    <source>
        <dbReference type="ARBA" id="ARBA00022679"/>
    </source>
</evidence>
<dbReference type="InterPro" id="IPR015424">
    <property type="entry name" value="PyrdxlP-dep_Trfase"/>
</dbReference>
<evidence type="ECO:0000256" key="1">
    <source>
        <dbReference type="ARBA" id="ARBA00001933"/>
    </source>
</evidence>
<reference evidence="6 7" key="1">
    <citation type="submission" date="2020-10" db="EMBL/GenBank/DDBJ databases">
        <title>Connecting structure to function with the recovery of over 1000 high-quality activated sludge metagenome-assembled genomes encoding full-length rRNA genes using long-read sequencing.</title>
        <authorList>
            <person name="Singleton C.M."/>
            <person name="Petriglieri F."/>
            <person name="Kristensen J.M."/>
            <person name="Kirkegaard R.H."/>
            <person name="Michaelsen T.Y."/>
            <person name="Andersen M.H."/>
            <person name="Karst S.M."/>
            <person name="Dueholm M.S."/>
            <person name="Nielsen P.H."/>
            <person name="Albertsen M."/>
        </authorList>
    </citation>
    <scope>NUCLEOTIDE SEQUENCE [LARGE SCALE GENOMIC DNA]</scope>
    <source>
        <strain evidence="6">OdNE_18-Q3-R46-58_MAXAC.008</strain>
    </source>
</reference>